<keyword evidence="3" id="KW-1185">Reference proteome</keyword>
<organism evidence="2 3">
    <name type="scientific">Cyclobacterium jeungdonense</name>
    <dbReference type="NCBI Taxonomy" id="708087"/>
    <lineage>
        <taxon>Bacteria</taxon>
        <taxon>Pseudomonadati</taxon>
        <taxon>Bacteroidota</taxon>
        <taxon>Cytophagia</taxon>
        <taxon>Cytophagales</taxon>
        <taxon>Cyclobacteriaceae</taxon>
        <taxon>Cyclobacterium</taxon>
    </lineage>
</organism>
<dbReference type="SUPFAM" id="SSF51182">
    <property type="entry name" value="RmlC-like cupins"/>
    <property type="match status" value="1"/>
</dbReference>
<comment type="caution">
    <text evidence="2">The sequence shown here is derived from an EMBL/GenBank/DDBJ whole genome shotgun (WGS) entry which is preliminary data.</text>
</comment>
<dbReference type="Proteomes" id="UP001236663">
    <property type="component" value="Unassembled WGS sequence"/>
</dbReference>
<protein>
    <submittedName>
        <fullName evidence="2">Cupin domain-containing protein</fullName>
    </submittedName>
</protein>
<evidence type="ECO:0000313" key="3">
    <source>
        <dbReference type="Proteomes" id="UP001236663"/>
    </source>
</evidence>
<dbReference type="InterPro" id="IPR011051">
    <property type="entry name" value="RmlC_Cupin_sf"/>
</dbReference>
<evidence type="ECO:0000313" key="2">
    <source>
        <dbReference type="EMBL" id="MDN3690125.1"/>
    </source>
</evidence>
<gene>
    <name evidence="2" type="ORF">QWZ15_20055</name>
</gene>
<dbReference type="Pfam" id="PF07883">
    <property type="entry name" value="Cupin_2"/>
    <property type="match status" value="1"/>
</dbReference>
<dbReference type="EMBL" id="JAUFQS010000047">
    <property type="protein sequence ID" value="MDN3690125.1"/>
    <property type="molecule type" value="Genomic_DNA"/>
</dbReference>
<dbReference type="InterPro" id="IPR013096">
    <property type="entry name" value="Cupin_2"/>
</dbReference>
<proteinExistence type="predicted"/>
<evidence type="ECO:0000259" key="1">
    <source>
        <dbReference type="Pfam" id="PF07883"/>
    </source>
</evidence>
<reference evidence="3" key="1">
    <citation type="journal article" date="2019" name="Int. J. Syst. Evol. Microbiol.">
        <title>The Global Catalogue of Microorganisms (GCM) 10K type strain sequencing project: providing services to taxonomists for standard genome sequencing and annotation.</title>
        <authorList>
            <consortium name="The Broad Institute Genomics Platform"/>
            <consortium name="The Broad Institute Genome Sequencing Center for Infectious Disease"/>
            <person name="Wu L."/>
            <person name="Ma J."/>
        </authorList>
    </citation>
    <scope>NUCLEOTIDE SEQUENCE [LARGE SCALE GENOMIC DNA]</scope>
    <source>
        <strain evidence="3">CECT 7706</strain>
    </source>
</reference>
<dbReference type="Gene3D" id="2.60.120.10">
    <property type="entry name" value="Jelly Rolls"/>
    <property type="match status" value="1"/>
</dbReference>
<name>A0ABT8CC79_9BACT</name>
<feature type="domain" description="Cupin type-2" evidence="1">
    <location>
        <begin position="48"/>
        <end position="81"/>
    </location>
</feature>
<sequence>MDNFPGDKLLNYIEGWGEMTVAVNEMPAGTDLALLLEGLKNDSCQVPHWGYILKGVLRLTYDDGTEVVLKEGDVFYMPPGHVAVVEEDLKLMNFSPQEGFSDLMKHLEAIMAESVE</sequence>
<dbReference type="InterPro" id="IPR014710">
    <property type="entry name" value="RmlC-like_jellyroll"/>
</dbReference>
<accession>A0ABT8CC79</accession>
<dbReference type="RefSeq" id="WP_163383366.1">
    <property type="nucleotide sequence ID" value="NZ_JAUFQS010000047.1"/>
</dbReference>